<dbReference type="InterPro" id="IPR027785">
    <property type="entry name" value="UvrD-like_helicase_C"/>
</dbReference>
<protein>
    <submittedName>
        <fullName evidence="2">Nuclease</fullName>
    </submittedName>
</protein>
<dbReference type="OrthoDB" id="393237at2"/>
<comment type="caution">
    <text evidence="2">The sequence shown here is derived from an EMBL/GenBank/DDBJ whole genome shotgun (WGS) entry which is preliminary data.</text>
</comment>
<reference evidence="2 3" key="1">
    <citation type="submission" date="2019-04" db="EMBL/GenBank/DDBJ databases">
        <title>Azoarcus rhizosphaerae sp. nov. isolated from rhizosphere of Ficus religiosa.</title>
        <authorList>
            <person name="Lin S.-Y."/>
            <person name="Hameed A."/>
            <person name="Hsu Y.-H."/>
            <person name="Young C.-C."/>
        </authorList>
    </citation>
    <scope>NUCLEOTIDE SEQUENCE [LARGE SCALE GENOMIC DNA]</scope>
    <source>
        <strain evidence="2 3">CC-YHH848</strain>
    </source>
</reference>
<dbReference type="AlphaFoldDB" id="A0A4S4AWV9"/>
<accession>A0A4S4AWV9</accession>
<name>A0A4S4AWV9_9RHOO</name>
<dbReference type="InterPro" id="IPR027417">
    <property type="entry name" value="P-loop_NTPase"/>
</dbReference>
<dbReference type="Gene3D" id="3.40.50.300">
    <property type="entry name" value="P-loop containing nucleotide triphosphate hydrolases"/>
    <property type="match status" value="2"/>
</dbReference>
<gene>
    <name evidence="2" type="ORF">E6O51_02065</name>
</gene>
<evidence type="ECO:0000313" key="3">
    <source>
        <dbReference type="Proteomes" id="UP000307956"/>
    </source>
</evidence>
<proteinExistence type="predicted"/>
<dbReference type="RefSeq" id="WP_136383324.1">
    <property type="nucleotide sequence ID" value="NZ_SSOD01000002.1"/>
</dbReference>
<feature type="domain" description="UvrD-like helicase C-terminal" evidence="1">
    <location>
        <begin position="485"/>
        <end position="530"/>
    </location>
</feature>
<dbReference type="EMBL" id="SSOD01000002">
    <property type="protein sequence ID" value="THF64133.1"/>
    <property type="molecule type" value="Genomic_DNA"/>
</dbReference>
<keyword evidence="3" id="KW-1185">Reference proteome</keyword>
<evidence type="ECO:0000259" key="1">
    <source>
        <dbReference type="Pfam" id="PF13538"/>
    </source>
</evidence>
<dbReference type="SUPFAM" id="SSF52540">
    <property type="entry name" value="P-loop containing nucleoside triphosphate hydrolases"/>
    <property type="match status" value="1"/>
</dbReference>
<sequence length="546" mass="59952">MARIIPDGWRELAVTGAAQREIDTLNQLASALPAGYTVYHAVHWTNLERGYAVHGEVDFVVVNAAGDLLLIEQKSGFLDETPDGIVKRYPGRVHSIPAQLARSAEALRTKLAARPGCGEVAVDFLLYAPDYRVRQPQTAGLTPERIVDSARRDALGRIIQDILPVGEATPAVPEVHRFLRDVIQLEADVSALVGRARDMVTRVAGGLAHWARQLDFEPFRLRVTGTAGSGKTQLALAEYRAAVEAGKRPLYVCFNRPLADHFAAIAPAGGLACSFHQLCHQRLRAAGRSPDFSAAGAFDRMVLEAAELPVGEDFRFDSVIVDEGQDFPEAWRDLVLAHARPVARLLWLEDPLQNLYARDPVPLPGWVGLRATSNFRSPRPVVRMLQALLPEEQPIEAASPLDAAEVELIDYADGPGLLAGVKEAIRRCYAAGFRKEDLAIVSFRGRDQSRLFGQTQIGPHSLRHFTGRYDLLGHPVFTEGEVLLESVYRFKGQAAAAVILAEVDFDRLDDATLRKLFVGATRATMKLVVVASTRAAAELRGRYDMR</sequence>
<dbReference type="Proteomes" id="UP000307956">
    <property type="component" value="Unassembled WGS sequence"/>
</dbReference>
<organism evidence="2 3">
    <name type="scientific">Pseudothauera rhizosphaerae</name>
    <dbReference type="NCBI Taxonomy" id="2565932"/>
    <lineage>
        <taxon>Bacteria</taxon>
        <taxon>Pseudomonadati</taxon>
        <taxon>Pseudomonadota</taxon>
        <taxon>Betaproteobacteria</taxon>
        <taxon>Rhodocyclales</taxon>
        <taxon>Zoogloeaceae</taxon>
        <taxon>Pseudothauera</taxon>
    </lineage>
</organism>
<dbReference type="Pfam" id="PF13538">
    <property type="entry name" value="UvrD_C_2"/>
    <property type="match status" value="1"/>
</dbReference>
<evidence type="ECO:0000313" key="2">
    <source>
        <dbReference type="EMBL" id="THF64133.1"/>
    </source>
</evidence>